<evidence type="ECO:0008006" key="5">
    <source>
        <dbReference type="Google" id="ProtNLM"/>
    </source>
</evidence>
<gene>
    <name evidence="3" type="ORF">COU35_04000</name>
</gene>
<protein>
    <recommendedName>
        <fullName evidence="5">Glycosyltransferase family 1 protein</fullName>
    </recommendedName>
</protein>
<dbReference type="GO" id="GO:0016757">
    <property type="term" value="F:glycosyltransferase activity"/>
    <property type="evidence" value="ECO:0007669"/>
    <property type="project" value="InterPro"/>
</dbReference>
<feature type="domain" description="Glycosyl transferase family 1" evidence="1">
    <location>
        <begin position="212"/>
        <end position="351"/>
    </location>
</feature>
<dbReference type="Pfam" id="PF00534">
    <property type="entry name" value="Glycos_transf_1"/>
    <property type="match status" value="1"/>
</dbReference>
<proteinExistence type="predicted"/>
<dbReference type="EMBL" id="PFCB01000028">
    <property type="protein sequence ID" value="PIR74194.1"/>
    <property type="molecule type" value="Genomic_DNA"/>
</dbReference>
<sequence length="384" mass="42543">MFCEYTTPTMKRQSVKPRILYVITQGHWGGAQRYIFDLAMQNRHAFDITVAVGSAGDATDLQKKLAPNNICIVQLHSLQRAVSPLVDIKALFELRKLYKQISPNIIHLNSSKAGILGSLAAAGLKAVIVYTAHGWVFHEPMSRPKQTLYQFLEAWTSKFKDAIIVLSKFDREAGKKIGISEKKIHTIPITVPAGTAYVGKEDARKKIMPTIPANAFCFGVIANFYKTKGIDVLFNAIASNKRLCHIPVAVIGDGPERSNLERQIKHLELTNIHLLGFIENAALYLKAFDALVIPSRKEGLPYIMLDALNARVPIIATNVGGIHEYIEDKKTGLLVQPDNFQALSIAMDWAARHPQIGTAFSHPSIQPAQNTEGAIVDLYKRLLT</sequence>
<evidence type="ECO:0000313" key="3">
    <source>
        <dbReference type="EMBL" id="PIR74194.1"/>
    </source>
</evidence>
<evidence type="ECO:0000259" key="2">
    <source>
        <dbReference type="Pfam" id="PF13439"/>
    </source>
</evidence>
<dbReference type="InterPro" id="IPR001296">
    <property type="entry name" value="Glyco_trans_1"/>
</dbReference>
<feature type="domain" description="Glycosyltransferase subfamily 4-like N-terminal" evidence="2">
    <location>
        <begin position="28"/>
        <end position="188"/>
    </location>
</feature>
<name>A0A2H0TPY1_9BACT</name>
<dbReference type="Proteomes" id="UP000230154">
    <property type="component" value="Unassembled WGS sequence"/>
</dbReference>
<accession>A0A2H0TPY1</accession>
<dbReference type="SUPFAM" id="SSF53756">
    <property type="entry name" value="UDP-Glycosyltransferase/glycogen phosphorylase"/>
    <property type="match status" value="1"/>
</dbReference>
<dbReference type="PANTHER" id="PTHR12526">
    <property type="entry name" value="GLYCOSYLTRANSFERASE"/>
    <property type="match status" value="1"/>
</dbReference>
<dbReference type="Gene3D" id="3.40.50.2000">
    <property type="entry name" value="Glycogen Phosphorylase B"/>
    <property type="match status" value="2"/>
</dbReference>
<evidence type="ECO:0000259" key="1">
    <source>
        <dbReference type="Pfam" id="PF00534"/>
    </source>
</evidence>
<organism evidence="3 4">
    <name type="scientific">Candidatus Magasanikbacteria bacterium CG10_big_fil_rev_8_21_14_0_10_47_10</name>
    <dbReference type="NCBI Taxonomy" id="1974652"/>
    <lineage>
        <taxon>Bacteria</taxon>
        <taxon>Candidatus Magasanikiibacteriota</taxon>
    </lineage>
</organism>
<dbReference type="AlphaFoldDB" id="A0A2H0TPY1"/>
<reference evidence="4" key="1">
    <citation type="submission" date="2017-09" db="EMBL/GenBank/DDBJ databases">
        <title>Depth-based differentiation of microbial function through sediment-hosted aquifers and enrichment of novel symbionts in the deep terrestrial subsurface.</title>
        <authorList>
            <person name="Probst A.J."/>
            <person name="Ladd B."/>
            <person name="Jarett J.K."/>
            <person name="Geller-Mcgrath D.E."/>
            <person name="Sieber C.M.K."/>
            <person name="Emerson J.B."/>
            <person name="Anantharaman K."/>
            <person name="Thomas B.C."/>
            <person name="Malmstrom R."/>
            <person name="Stieglmeier M."/>
            <person name="Klingl A."/>
            <person name="Woyke T."/>
            <person name="Ryan C.M."/>
            <person name="Banfield J.F."/>
        </authorList>
    </citation>
    <scope>NUCLEOTIDE SEQUENCE [LARGE SCALE GENOMIC DNA]</scope>
</reference>
<dbReference type="InterPro" id="IPR028098">
    <property type="entry name" value="Glyco_trans_4-like_N"/>
</dbReference>
<comment type="caution">
    <text evidence="3">The sequence shown here is derived from an EMBL/GenBank/DDBJ whole genome shotgun (WGS) entry which is preliminary data.</text>
</comment>
<dbReference type="Pfam" id="PF13439">
    <property type="entry name" value="Glyco_transf_4"/>
    <property type="match status" value="1"/>
</dbReference>
<evidence type="ECO:0000313" key="4">
    <source>
        <dbReference type="Proteomes" id="UP000230154"/>
    </source>
</evidence>